<evidence type="ECO:0000313" key="3">
    <source>
        <dbReference type="Proteomes" id="UP000245444"/>
    </source>
</evidence>
<sequence length="469" mass="48518">MTGAADGSAFGALLGGIGQALGLEAPHPVTVTGTGALPSVYPVSDLAAASVAAAGLALAELVEARFGRRPAVTVDRRLAAQWFSRSLAPQGWEPPPLWDPVAGDYRSADGWIRLHTNAPHHRDAALAVLGAVPERAAVAGAVARWRADELEAAVVAQGGCAAAMRAAEAWAVHPQGAALAREPLVSWEVGEAGAEGLGADGLDADRLGAARPERPLAGLRVLDLTRVLAGPVATRVLAGYGATVLRLDPPGWDEPGVVPEMTLGKACARLDLRNPEGRARFEALLAGADVLVHGYRAEALAGLGFDAAARARLRPGLIDVALDAYGWTGPWRGRRGFDSLVQMSCGIAEAGMRRARADRPVPLPVQALDHATGYLMAAAVLRGLTRRLATGRGAGARAALARTAHLLAAAPPAAPEDPPAPPTRADYAEAPEPTAWGPALRLRPPLTLDGVPMRWDRPAGPLGAADPVW</sequence>
<dbReference type="AlphaFoldDB" id="A0A2U8WTN1"/>
<keyword evidence="3" id="KW-1185">Reference proteome</keyword>
<dbReference type="InterPro" id="IPR023606">
    <property type="entry name" value="CoA-Trfase_III_dom_1_sf"/>
</dbReference>
<dbReference type="InterPro" id="IPR003673">
    <property type="entry name" value="CoA-Trfase_fam_III"/>
</dbReference>
<dbReference type="KEGG" id="mtea:DK419_27775"/>
<dbReference type="RefSeq" id="WP_109961929.1">
    <property type="nucleotide sequence ID" value="NZ_CP029553.1"/>
</dbReference>
<evidence type="ECO:0000313" key="2">
    <source>
        <dbReference type="EMBL" id="AWN49665.1"/>
    </source>
</evidence>
<name>A0A2U8WTN1_9HYPH</name>
<proteinExistence type="predicted"/>
<feature type="compositionally biased region" description="Pro residues" evidence="1">
    <location>
        <begin position="412"/>
        <end position="422"/>
    </location>
</feature>
<dbReference type="InterPro" id="IPR052985">
    <property type="entry name" value="CoA-trans_III_biosynth/detox"/>
</dbReference>
<dbReference type="OrthoDB" id="9806585at2"/>
<dbReference type="EMBL" id="CP029553">
    <property type="protein sequence ID" value="AWN49665.1"/>
    <property type="molecule type" value="Genomic_DNA"/>
</dbReference>
<reference evidence="2 3" key="1">
    <citation type="submission" date="2018-05" db="EMBL/GenBank/DDBJ databases">
        <title>Complete Genome Sequence of Methylobacterium sp. 17Sr1-28.</title>
        <authorList>
            <person name="Srinivasan S."/>
        </authorList>
    </citation>
    <scope>NUCLEOTIDE SEQUENCE [LARGE SCALE GENOMIC DNA]</scope>
    <source>
        <strain evidence="2 3">17Sr1-28</strain>
    </source>
</reference>
<dbReference type="PANTHER" id="PTHR48229">
    <property type="entry name" value="CAIB/BAIF FAMILY ENZYME (AFU_ORTHOLOGUE AFUA_1G05360)-RELATED"/>
    <property type="match status" value="1"/>
</dbReference>
<dbReference type="Proteomes" id="UP000245444">
    <property type="component" value="Chromosome"/>
</dbReference>
<gene>
    <name evidence="2" type="ORF">DK419_27775</name>
</gene>
<dbReference type="GO" id="GO:0016740">
    <property type="term" value="F:transferase activity"/>
    <property type="evidence" value="ECO:0007669"/>
    <property type="project" value="UniProtKB-KW"/>
</dbReference>
<evidence type="ECO:0000256" key="1">
    <source>
        <dbReference type="SAM" id="MobiDB-lite"/>
    </source>
</evidence>
<organism evidence="2 3">
    <name type="scientific">Methylobacterium terrae</name>
    <dbReference type="NCBI Taxonomy" id="2202827"/>
    <lineage>
        <taxon>Bacteria</taxon>
        <taxon>Pseudomonadati</taxon>
        <taxon>Pseudomonadota</taxon>
        <taxon>Alphaproteobacteria</taxon>
        <taxon>Hyphomicrobiales</taxon>
        <taxon>Methylobacteriaceae</taxon>
        <taxon>Methylobacterium</taxon>
    </lineage>
</organism>
<feature type="region of interest" description="Disordered" evidence="1">
    <location>
        <begin position="410"/>
        <end position="441"/>
    </location>
</feature>
<dbReference type="Pfam" id="PF02515">
    <property type="entry name" value="CoA_transf_3"/>
    <property type="match status" value="1"/>
</dbReference>
<dbReference type="PANTHER" id="PTHR48229:SF1">
    <property type="entry name" value="ALPHA METHYLACYL-COA RACEMASE-RELATED"/>
    <property type="match status" value="1"/>
</dbReference>
<accession>A0A2U8WTN1</accession>
<keyword evidence="2" id="KW-0808">Transferase</keyword>
<dbReference type="SUPFAM" id="SSF89796">
    <property type="entry name" value="CoA-transferase family III (CaiB/BaiF)"/>
    <property type="match status" value="2"/>
</dbReference>
<dbReference type="Gene3D" id="3.40.50.10540">
    <property type="entry name" value="Crotonobetainyl-coa:carnitine coa-transferase, domain 1"/>
    <property type="match status" value="1"/>
</dbReference>
<protein>
    <submittedName>
        <fullName evidence="2">Acyl-CoA transferase</fullName>
    </submittedName>
</protein>